<dbReference type="eggNOG" id="COG0232">
    <property type="taxonomic scope" value="Bacteria"/>
</dbReference>
<dbReference type="Pfam" id="PF13286">
    <property type="entry name" value="HD_assoc"/>
    <property type="match status" value="1"/>
</dbReference>
<evidence type="ECO:0000256" key="2">
    <source>
        <dbReference type="HAMAP-Rule" id="MF_01212"/>
    </source>
</evidence>
<dbReference type="RefSeq" id="WP_013275337.1">
    <property type="nucleotide sequence ID" value="NC_014377.1"/>
</dbReference>
<dbReference type="OrthoDB" id="9803619at2"/>
<keyword evidence="5" id="KW-1185">Reference proteome</keyword>
<dbReference type="PROSITE" id="PS51831">
    <property type="entry name" value="HD"/>
    <property type="match status" value="1"/>
</dbReference>
<protein>
    <recommendedName>
        <fullName evidence="2">Deoxyguanosinetriphosphate triphosphohydrolase-like protein</fullName>
    </recommendedName>
</protein>
<dbReference type="KEGG" id="toc:Toce_0512"/>
<dbReference type="EMBL" id="CP002131">
    <property type="protein sequence ID" value="ADL07288.1"/>
    <property type="molecule type" value="Genomic_DNA"/>
</dbReference>
<dbReference type="CDD" id="cd00077">
    <property type="entry name" value="HDc"/>
    <property type="match status" value="1"/>
</dbReference>
<dbReference type="PANTHER" id="PTHR11373:SF43">
    <property type="entry name" value="DEOXYGUANOSINETRIPHOSPHATE TRIPHOSPHOHYDROLASE-LIKE PROTEIN"/>
    <property type="match status" value="1"/>
</dbReference>
<comment type="similarity">
    <text evidence="2">Belongs to the dGTPase family. Type 2 subfamily.</text>
</comment>
<evidence type="ECO:0000313" key="5">
    <source>
        <dbReference type="Proteomes" id="UP000000272"/>
    </source>
</evidence>
<dbReference type="NCBIfam" id="TIGR01353">
    <property type="entry name" value="dGTP_triPase"/>
    <property type="match status" value="1"/>
</dbReference>
<dbReference type="InterPro" id="IPR026875">
    <property type="entry name" value="PHydrolase_assoc_dom"/>
</dbReference>
<name>D9S1L1_THEOJ</name>
<dbReference type="Proteomes" id="UP000000272">
    <property type="component" value="Chromosome"/>
</dbReference>
<feature type="domain" description="HD" evidence="3">
    <location>
        <begin position="86"/>
        <end position="233"/>
    </location>
</feature>
<proteinExistence type="inferred from homology"/>
<dbReference type="Pfam" id="PF01966">
    <property type="entry name" value="HD"/>
    <property type="match status" value="1"/>
</dbReference>
<dbReference type="InterPro" id="IPR006261">
    <property type="entry name" value="dGTPase"/>
</dbReference>
<keyword evidence="1 2" id="KW-0378">Hydrolase</keyword>
<organism evidence="4 5">
    <name type="scientific">Thermosediminibacter oceani (strain ATCC BAA-1034 / DSM 16646 / JW/IW-1228P)</name>
    <dbReference type="NCBI Taxonomy" id="555079"/>
    <lineage>
        <taxon>Bacteria</taxon>
        <taxon>Bacillati</taxon>
        <taxon>Bacillota</taxon>
        <taxon>Clostridia</taxon>
        <taxon>Thermosediminibacterales</taxon>
        <taxon>Thermosediminibacteraceae</taxon>
        <taxon>Thermosediminibacter</taxon>
    </lineage>
</organism>
<dbReference type="SMART" id="SM00471">
    <property type="entry name" value="HDc"/>
    <property type="match status" value="1"/>
</dbReference>
<dbReference type="InterPro" id="IPR003607">
    <property type="entry name" value="HD/PDEase_dom"/>
</dbReference>
<dbReference type="AlphaFoldDB" id="D9S1L1"/>
<dbReference type="SUPFAM" id="SSF109604">
    <property type="entry name" value="HD-domain/PDEase-like"/>
    <property type="match status" value="1"/>
</dbReference>
<gene>
    <name evidence="4" type="ordered locus">Toce_0512</name>
</gene>
<dbReference type="InterPro" id="IPR023023">
    <property type="entry name" value="dNTPase_2"/>
</dbReference>
<dbReference type="HOGENOM" id="CLU_028163_1_0_9"/>
<dbReference type="InterPro" id="IPR006674">
    <property type="entry name" value="HD_domain"/>
</dbReference>
<reference evidence="4 5" key="1">
    <citation type="journal article" date="2010" name="Stand. Genomic Sci.">
        <title>Complete genome sequence of Thermosediminibacter oceani type strain (JW/IW-1228P).</title>
        <authorList>
            <person name="Pitluck S."/>
            <person name="Yasawong M."/>
            <person name="Munk C."/>
            <person name="Nolan M."/>
            <person name="Lapidus A."/>
            <person name="Lucas S."/>
            <person name="Glavina Del Rio T."/>
            <person name="Tice H."/>
            <person name="Cheng J.F."/>
            <person name="Bruce D."/>
            <person name="Detter C."/>
            <person name="Tapia R."/>
            <person name="Han C."/>
            <person name="Goodwin L."/>
            <person name="Liolios K."/>
            <person name="Ivanova N."/>
            <person name="Mavromatis K."/>
            <person name="Mikhailova N."/>
            <person name="Pati A."/>
            <person name="Chen A."/>
            <person name="Palaniappan K."/>
            <person name="Land M."/>
            <person name="Hauser L."/>
            <person name="Chang Y.J."/>
            <person name="Jeffries C.D."/>
            <person name="Rohde M."/>
            <person name="Spring S."/>
            <person name="Sikorski J."/>
            <person name="Goker M."/>
            <person name="Woyke T."/>
            <person name="Bristow J."/>
            <person name="Eisen J.A."/>
            <person name="Markowitz V."/>
            <person name="Hugenholtz P."/>
            <person name="Kyrpides N.C."/>
            <person name="Klenk H.P."/>
        </authorList>
    </citation>
    <scope>NUCLEOTIDE SEQUENCE [LARGE SCALE GENOMIC DNA]</scope>
    <source>
        <strain evidence="5">ATCC BAA-1034 / DSM 16646 / JW/IW-1228P</strain>
    </source>
</reference>
<evidence type="ECO:0000256" key="1">
    <source>
        <dbReference type="ARBA" id="ARBA00022801"/>
    </source>
</evidence>
<sequence>MSNYGDGVVLRGDELIEFLDNQLANYAVKHKYGKEARLYPEKYDPNDNRNPFQHDRDRIIHSRAFRRLKGKTQVFTVSRNDHIRTRLSHTLEVAQLSRSVARALRLNEDLAEAIALGHDLGHPPFGHAAEEELNDILRGRTKLWTCDIGGFKHNINSLKIVDYFERAYAEFPGLNLTHWTREGILKHTGLNDKKDGLQVHDPTIDMSKLRLEVGVPSFLEGQIVAVCDELAQVTHDLEDAGRAGIVRDFSEEASPWCEIEIFSKALERARQERFYDETNLRSRLIRHLINLLMEDLISATEERIKKCILECGEVDPVKQPFSTKIVDFSADVAKQVENLQKLLRETVYASYEVSRGDIKARLYIQSIFKAYYDHPSRMPDYVYRKYNDAKGASESEELKRSNLEKFKDKIKNDPIFVRTIVEHIAGMTDQYLLNEYRQLFTPEIW</sequence>
<dbReference type="STRING" id="555079.Toce_0512"/>
<accession>D9S1L1</accession>
<dbReference type="Gene3D" id="1.10.3210.10">
    <property type="entry name" value="Hypothetical protein af1432"/>
    <property type="match status" value="1"/>
</dbReference>
<evidence type="ECO:0000259" key="3">
    <source>
        <dbReference type="PROSITE" id="PS51831"/>
    </source>
</evidence>
<dbReference type="PANTHER" id="PTHR11373">
    <property type="entry name" value="DEOXYNUCLEOSIDE TRIPHOSPHATE TRIPHOSPHOHYDROLASE"/>
    <property type="match status" value="1"/>
</dbReference>
<dbReference type="InterPro" id="IPR050135">
    <property type="entry name" value="dGTPase-like"/>
</dbReference>
<evidence type="ECO:0000313" key="4">
    <source>
        <dbReference type="EMBL" id="ADL07288.1"/>
    </source>
</evidence>
<dbReference type="HAMAP" id="MF_01212">
    <property type="entry name" value="dGTPase_type2"/>
    <property type="match status" value="1"/>
</dbReference>
<dbReference type="GO" id="GO:0008832">
    <property type="term" value="F:dGTPase activity"/>
    <property type="evidence" value="ECO:0007669"/>
    <property type="project" value="TreeGrafter"/>
</dbReference>
<dbReference type="GO" id="GO:0006203">
    <property type="term" value="P:dGTP catabolic process"/>
    <property type="evidence" value="ECO:0007669"/>
    <property type="project" value="TreeGrafter"/>
</dbReference>